<dbReference type="InterPro" id="IPR020904">
    <property type="entry name" value="Sc_DH/Rdtase_CS"/>
</dbReference>
<dbReference type="Pfam" id="PF00106">
    <property type="entry name" value="adh_short"/>
    <property type="match status" value="1"/>
</dbReference>
<keyword evidence="2" id="KW-0560">Oxidoreductase</keyword>
<evidence type="ECO:0000256" key="3">
    <source>
        <dbReference type="RuleBase" id="RU000363"/>
    </source>
</evidence>
<accession>A0A9D1SYC8</accession>
<dbReference type="Proteomes" id="UP000886861">
    <property type="component" value="Unassembled WGS sequence"/>
</dbReference>
<evidence type="ECO:0000313" key="5">
    <source>
        <dbReference type="EMBL" id="HIV01568.1"/>
    </source>
</evidence>
<dbReference type="PRINTS" id="PR00080">
    <property type="entry name" value="SDRFAMILY"/>
</dbReference>
<comment type="caution">
    <text evidence="5">The sequence shown here is derived from an EMBL/GenBank/DDBJ whole genome shotgun (WGS) entry which is preliminary data.</text>
</comment>
<keyword evidence="4" id="KW-0175">Coiled coil</keyword>
<organism evidence="5 6">
    <name type="scientific">Candidatus Caccopulliclostridium gallistercoris</name>
    <dbReference type="NCBI Taxonomy" id="2840719"/>
    <lineage>
        <taxon>Bacteria</taxon>
        <taxon>Bacillati</taxon>
        <taxon>Bacillota</taxon>
        <taxon>Clostridia</taxon>
        <taxon>Candidatus Caccopulliclostridium</taxon>
    </lineage>
</organism>
<dbReference type="PROSITE" id="PS00061">
    <property type="entry name" value="ADH_SHORT"/>
    <property type="match status" value="1"/>
</dbReference>
<dbReference type="InterPro" id="IPR036291">
    <property type="entry name" value="NAD(P)-bd_dom_sf"/>
</dbReference>
<gene>
    <name evidence="5" type="ORF">IAA62_03335</name>
</gene>
<dbReference type="InterPro" id="IPR002347">
    <property type="entry name" value="SDR_fam"/>
</dbReference>
<evidence type="ECO:0000256" key="1">
    <source>
        <dbReference type="ARBA" id="ARBA00006484"/>
    </source>
</evidence>
<comment type="similarity">
    <text evidence="1 3">Belongs to the short-chain dehydrogenases/reductases (SDR) family.</text>
</comment>
<dbReference type="SUPFAM" id="SSF51735">
    <property type="entry name" value="NAD(P)-binding Rossmann-fold domains"/>
    <property type="match status" value="1"/>
</dbReference>
<evidence type="ECO:0000256" key="2">
    <source>
        <dbReference type="ARBA" id="ARBA00023002"/>
    </source>
</evidence>
<dbReference type="EMBL" id="DVOJ01000013">
    <property type="protein sequence ID" value="HIV01568.1"/>
    <property type="molecule type" value="Genomic_DNA"/>
</dbReference>
<feature type="coiled-coil region" evidence="4">
    <location>
        <begin position="174"/>
        <end position="208"/>
    </location>
</feature>
<dbReference type="AlphaFoldDB" id="A0A9D1SYC8"/>
<evidence type="ECO:0000256" key="4">
    <source>
        <dbReference type="SAM" id="Coils"/>
    </source>
</evidence>
<reference evidence="5" key="1">
    <citation type="submission" date="2020-10" db="EMBL/GenBank/DDBJ databases">
        <authorList>
            <person name="Gilroy R."/>
        </authorList>
    </citation>
    <scope>NUCLEOTIDE SEQUENCE</scope>
    <source>
        <strain evidence="5">CHK186-9395</strain>
    </source>
</reference>
<dbReference type="Gene3D" id="3.40.50.720">
    <property type="entry name" value="NAD(P)-binding Rossmann-like Domain"/>
    <property type="match status" value="1"/>
</dbReference>
<reference evidence="5" key="2">
    <citation type="journal article" date="2021" name="PeerJ">
        <title>Extensive microbial diversity within the chicken gut microbiome revealed by metagenomics and culture.</title>
        <authorList>
            <person name="Gilroy R."/>
            <person name="Ravi A."/>
            <person name="Getino M."/>
            <person name="Pursley I."/>
            <person name="Horton D.L."/>
            <person name="Alikhan N.F."/>
            <person name="Baker D."/>
            <person name="Gharbi K."/>
            <person name="Hall N."/>
            <person name="Watson M."/>
            <person name="Adriaenssens E.M."/>
            <person name="Foster-Nyarko E."/>
            <person name="Jarju S."/>
            <person name="Secka A."/>
            <person name="Antonio M."/>
            <person name="Oren A."/>
            <person name="Chaudhuri R.R."/>
            <person name="La Ragione R."/>
            <person name="Hildebrand F."/>
            <person name="Pallen M.J."/>
        </authorList>
    </citation>
    <scope>NUCLEOTIDE SEQUENCE</scope>
    <source>
        <strain evidence="5">CHK186-9395</strain>
    </source>
</reference>
<dbReference type="GO" id="GO:0016491">
    <property type="term" value="F:oxidoreductase activity"/>
    <property type="evidence" value="ECO:0007669"/>
    <property type="project" value="UniProtKB-KW"/>
</dbReference>
<sequence length="258" mass="28527">MNIVITGASSGIGKNLAENFRAAGHNVIGLSRNVASSSDIACDVSNIESIESAFQEISKRFERIDLLINNAGFGISGATELISNEDAHKIFETNFFGVLNCSRYALPLMKNGARIVNISSVCAMFPLPFRALYSASKASVNLLSSSMRMELAPAGIDITCICPGDTKTNFTKNREKNFATNERYENRIENATKRIDKNENKRMSANKVSKKIEKICLKRKTKPIYIIGAKYKFLNFLTKIFPFSLLVKATGKLYGGRK</sequence>
<dbReference type="PRINTS" id="PR00081">
    <property type="entry name" value="GDHRDH"/>
</dbReference>
<evidence type="ECO:0000313" key="6">
    <source>
        <dbReference type="Proteomes" id="UP000886861"/>
    </source>
</evidence>
<name>A0A9D1SYC8_9FIRM</name>
<dbReference type="PANTHER" id="PTHR44169:SF6">
    <property type="entry name" value="NADPH-DEPENDENT 1-ACYLDIHYDROXYACETONE PHOSPHATE REDUCTASE"/>
    <property type="match status" value="1"/>
</dbReference>
<proteinExistence type="inferred from homology"/>
<dbReference type="PANTHER" id="PTHR44169">
    <property type="entry name" value="NADPH-DEPENDENT 1-ACYLDIHYDROXYACETONE PHOSPHATE REDUCTASE"/>
    <property type="match status" value="1"/>
</dbReference>
<protein>
    <submittedName>
        <fullName evidence="5">SDR family NAD(P)-dependent oxidoreductase</fullName>
    </submittedName>
</protein>